<dbReference type="Proteomes" id="UP001056120">
    <property type="component" value="Linkage Group LG04"/>
</dbReference>
<evidence type="ECO:0000313" key="1">
    <source>
        <dbReference type="EMBL" id="KAI3817051.1"/>
    </source>
</evidence>
<name>A0ACB9JBH2_9ASTR</name>
<keyword evidence="2" id="KW-1185">Reference proteome</keyword>
<protein>
    <submittedName>
        <fullName evidence="1">Uncharacterized protein</fullName>
    </submittedName>
</protein>
<proteinExistence type="predicted"/>
<reference evidence="2" key="1">
    <citation type="journal article" date="2022" name="Mol. Ecol. Resour.">
        <title>The genomes of chicory, endive, great burdock and yacon provide insights into Asteraceae palaeo-polyploidization history and plant inulin production.</title>
        <authorList>
            <person name="Fan W."/>
            <person name="Wang S."/>
            <person name="Wang H."/>
            <person name="Wang A."/>
            <person name="Jiang F."/>
            <person name="Liu H."/>
            <person name="Zhao H."/>
            <person name="Xu D."/>
            <person name="Zhang Y."/>
        </authorList>
    </citation>
    <scope>NUCLEOTIDE SEQUENCE [LARGE SCALE GENOMIC DNA]</scope>
    <source>
        <strain evidence="2">cv. Yunnan</strain>
    </source>
</reference>
<sequence length="81" mass="8817">MRGDGGLVGLFYKRECGMSHCSANGSARVKMGKTEVIASVKAQASIRPKEIKLINLNPSCPYQLVFHLADGCNTEAFYSLH</sequence>
<accession>A0ACB9JBH2</accession>
<organism evidence="1 2">
    <name type="scientific">Smallanthus sonchifolius</name>
    <dbReference type="NCBI Taxonomy" id="185202"/>
    <lineage>
        <taxon>Eukaryota</taxon>
        <taxon>Viridiplantae</taxon>
        <taxon>Streptophyta</taxon>
        <taxon>Embryophyta</taxon>
        <taxon>Tracheophyta</taxon>
        <taxon>Spermatophyta</taxon>
        <taxon>Magnoliopsida</taxon>
        <taxon>eudicotyledons</taxon>
        <taxon>Gunneridae</taxon>
        <taxon>Pentapetalae</taxon>
        <taxon>asterids</taxon>
        <taxon>campanulids</taxon>
        <taxon>Asterales</taxon>
        <taxon>Asteraceae</taxon>
        <taxon>Asteroideae</taxon>
        <taxon>Heliantheae alliance</taxon>
        <taxon>Millerieae</taxon>
        <taxon>Smallanthus</taxon>
    </lineage>
</organism>
<evidence type="ECO:0000313" key="2">
    <source>
        <dbReference type="Proteomes" id="UP001056120"/>
    </source>
</evidence>
<gene>
    <name evidence="1" type="ORF">L1987_10838</name>
</gene>
<dbReference type="EMBL" id="CM042021">
    <property type="protein sequence ID" value="KAI3817051.1"/>
    <property type="molecule type" value="Genomic_DNA"/>
</dbReference>
<reference evidence="1 2" key="2">
    <citation type="journal article" date="2022" name="Mol. Ecol. Resour.">
        <title>The genomes of chicory, endive, great burdock and yacon provide insights into Asteraceae paleo-polyploidization history and plant inulin production.</title>
        <authorList>
            <person name="Fan W."/>
            <person name="Wang S."/>
            <person name="Wang H."/>
            <person name="Wang A."/>
            <person name="Jiang F."/>
            <person name="Liu H."/>
            <person name="Zhao H."/>
            <person name="Xu D."/>
            <person name="Zhang Y."/>
        </authorList>
    </citation>
    <scope>NUCLEOTIDE SEQUENCE [LARGE SCALE GENOMIC DNA]</scope>
    <source>
        <strain evidence="2">cv. Yunnan</strain>
        <tissue evidence="1">Leaves</tissue>
    </source>
</reference>
<comment type="caution">
    <text evidence="1">The sequence shown here is derived from an EMBL/GenBank/DDBJ whole genome shotgun (WGS) entry which is preliminary data.</text>
</comment>